<gene>
    <name evidence="1" type="ORF">QTN47_11965</name>
</gene>
<sequence>MKKFISVFDGLRMSQSTLDYTIQLAKSTGAHVTGVFLDDLLYRSYSVYDVLTTSSQPEITIKKMDEKDKEKRDNAVKQFKWACASAGILFSVHRDVCIAVQELKHETMFADLVIINKSESFSFYEEKYPTRFIKDVLTGVQCPVLILPTEFKQIDNIVLLYDGAPSSVYATKMFSYLLGNLETLPIEVFSVKETKNNTLLSSDTLMREFMHRHFSTVTYTLVTGQAEEEIANHLCQKKNTLVVLGAYNRGEVSRWFKPSMADILMDKIESPLFIAHNK</sequence>
<dbReference type="Gene3D" id="3.40.50.12370">
    <property type="match status" value="1"/>
</dbReference>
<name>A0ABV3ZI74_9BACT</name>
<reference evidence="1 2" key="1">
    <citation type="submission" date="2023-07" db="EMBL/GenBank/DDBJ databases">
        <authorList>
            <person name="Lian W.-H."/>
        </authorList>
    </citation>
    <scope>NUCLEOTIDE SEQUENCE [LARGE SCALE GENOMIC DNA]</scope>
    <source>
        <strain evidence="1 2">SYSU DXS3180</strain>
    </source>
</reference>
<organism evidence="1 2">
    <name type="scientific">Danxiaibacter flavus</name>
    <dbReference type="NCBI Taxonomy" id="3049108"/>
    <lineage>
        <taxon>Bacteria</taxon>
        <taxon>Pseudomonadati</taxon>
        <taxon>Bacteroidota</taxon>
        <taxon>Chitinophagia</taxon>
        <taxon>Chitinophagales</taxon>
        <taxon>Chitinophagaceae</taxon>
        <taxon>Danxiaibacter</taxon>
    </lineage>
</organism>
<proteinExistence type="predicted"/>
<keyword evidence="2" id="KW-1185">Reference proteome</keyword>
<evidence type="ECO:0000313" key="2">
    <source>
        <dbReference type="Proteomes" id="UP001560573"/>
    </source>
</evidence>
<evidence type="ECO:0000313" key="1">
    <source>
        <dbReference type="EMBL" id="MEX6688218.1"/>
    </source>
</evidence>
<dbReference type="SUPFAM" id="SSF52402">
    <property type="entry name" value="Adenine nucleotide alpha hydrolases-like"/>
    <property type="match status" value="2"/>
</dbReference>
<accession>A0ABV3ZI74</accession>
<dbReference type="EMBL" id="JAULBC010000003">
    <property type="protein sequence ID" value="MEX6688218.1"/>
    <property type="molecule type" value="Genomic_DNA"/>
</dbReference>
<dbReference type="Proteomes" id="UP001560573">
    <property type="component" value="Unassembled WGS sequence"/>
</dbReference>
<comment type="caution">
    <text evidence="1">The sequence shown here is derived from an EMBL/GenBank/DDBJ whole genome shotgun (WGS) entry which is preliminary data.</text>
</comment>
<dbReference type="RefSeq" id="WP_369329627.1">
    <property type="nucleotide sequence ID" value="NZ_JAULBC010000003.1"/>
</dbReference>
<protein>
    <submittedName>
        <fullName evidence="1">Universal stress protein</fullName>
    </submittedName>
</protein>